<evidence type="ECO:0000256" key="5">
    <source>
        <dbReference type="ARBA" id="ARBA00022777"/>
    </source>
</evidence>
<keyword evidence="8" id="KW-1133">Transmembrane helix</keyword>
<feature type="transmembrane region" description="Helical" evidence="8">
    <location>
        <begin position="307"/>
        <end position="328"/>
    </location>
</feature>
<dbReference type="InterPro" id="IPR011047">
    <property type="entry name" value="Quinoprotein_ADH-like_sf"/>
</dbReference>
<dbReference type="AlphaFoldDB" id="A0A8J6J350"/>
<keyword evidence="11" id="KW-1185">Reference proteome</keyword>
<dbReference type="PROSITE" id="PS00107">
    <property type="entry name" value="PROTEIN_KINASE_ATP"/>
    <property type="match status" value="1"/>
</dbReference>
<proteinExistence type="inferred from homology"/>
<keyword evidence="8" id="KW-0472">Membrane</keyword>
<keyword evidence="5 10" id="KW-0418">Kinase</keyword>
<feature type="domain" description="Protein kinase" evidence="9">
    <location>
        <begin position="9"/>
        <end position="290"/>
    </location>
</feature>
<dbReference type="InterPro" id="IPR015943">
    <property type="entry name" value="WD40/YVTN_repeat-like_dom_sf"/>
</dbReference>
<dbReference type="Gene3D" id="3.30.200.20">
    <property type="entry name" value="Phosphorylase Kinase, domain 1"/>
    <property type="match status" value="1"/>
</dbReference>
<dbReference type="RefSeq" id="WP_186878105.1">
    <property type="nucleotide sequence ID" value="NZ_JACOPN010000003.1"/>
</dbReference>
<keyword evidence="6 7" id="KW-0067">ATP-binding</keyword>
<keyword evidence="8" id="KW-0812">Transmembrane</keyword>
<accession>A0A8J6J350</accession>
<dbReference type="GO" id="GO:0005524">
    <property type="term" value="F:ATP binding"/>
    <property type="evidence" value="ECO:0007669"/>
    <property type="project" value="UniProtKB-UniRule"/>
</dbReference>
<protein>
    <recommendedName>
        <fullName evidence="2">non-specific serine/threonine protein kinase</fullName>
        <ecNumber evidence="2">2.7.11.1</ecNumber>
    </recommendedName>
</protein>
<organism evidence="10 11">
    <name type="scientific">Flintibacter faecis</name>
    <dbReference type="NCBI Taxonomy" id="2763047"/>
    <lineage>
        <taxon>Bacteria</taxon>
        <taxon>Bacillati</taxon>
        <taxon>Bacillota</taxon>
        <taxon>Clostridia</taxon>
        <taxon>Eubacteriales</taxon>
        <taxon>Flintibacter</taxon>
    </lineage>
</organism>
<gene>
    <name evidence="10" type="ORF">H8S55_05355</name>
</gene>
<evidence type="ECO:0000313" key="10">
    <source>
        <dbReference type="EMBL" id="MBC5716751.1"/>
    </source>
</evidence>
<sequence>MSQIIADSYEILQQIGSGGGGVVYLGRHLRLGKLVVLKADRRDLTARPEVLRREVDALKNLSHTYIPQVYDFVAENGVVYTVMDYIEGESLDKPLKRGERFSQAQVIKWACQLLEALCYLHSRPPHGILHSDIKPSNLMLTPQGDIRLIDFNIALALGEEGAVRVGFSRGYASPEHYGIDYSGLGATQGVRDEAATRLEEDPATVVSTGAGSSSTGRRTVLLDVRSDIYSAGATLYHLFTGRRPAQDAKEVEAISSKEVSPAVAAIVQKAMEPDPDKRWQTAAEMLRAFERLHENDPRTRRRKRRMAATAGLLALCFLAGGGMTFVGLKQMERTQNAMALAGYSADALEQGDVTGAIQYALQALPQKRGLLDPDDTPQAQRALAKALGVYDLTDGYRASRSIPLASEPLKATLSPEGTRAAAVLQGKVCVYDPQTGAQLAELEAENSALSDALFLDEDTLVYAGPGALTCYRLTEDRALWSGQPATAIARSADGSTVAAVYKEESRAVVYAADGSQRAVVDFNGRQQAVTVNDGFADPEDALLALNGDGSLLAVSFADGGLELFDTTGGDGDIQLFDGSDYTHFEGGFYGKYFAFAATDGGDSVCAVIDTAAGEQTGAFADQTPFHVQSDESGIYVSQDNVLVRLDPKTGAQTELAYTEKDIDAFVHGAEGSVVATEDGVRVFNNQAVELGRSDGGDRGDFLALAGGRTLAASRDVPALRLMEREEHPALVTYDPAFAHDEARLSADGRTVMLFRYDAFRLCRAEGSVLTDVTIPEAQQVYDQQFRRENGDSWLEVVYNDGLVRRYSAVDGSLMGEEQGPVPSGDQYEEFFTDRFKITSPLHGTPEVYDRETGKLVTRLEPDAYLTYVTQVGDYIITEYISAQGDRYGLLLDGNCQVLADLPRLCDITPEGKLVFDDKMGTLRESRIYSLQELLGLAENSLKEEIK</sequence>
<comment type="caution">
    <text evidence="10">The sequence shown here is derived from an EMBL/GenBank/DDBJ whole genome shotgun (WGS) entry which is preliminary data.</text>
</comment>
<evidence type="ECO:0000259" key="9">
    <source>
        <dbReference type="PROSITE" id="PS50011"/>
    </source>
</evidence>
<dbReference type="SUPFAM" id="SSF56112">
    <property type="entry name" value="Protein kinase-like (PK-like)"/>
    <property type="match status" value="1"/>
</dbReference>
<dbReference type="CDD" id="cd14014">
    <property type="entry name" value="STKc_PknB_like"/>
    <property type="match status" value="1"/>
</dbReference>
<evidence type="ECO:0000256" key="4">
    <source>
        <dbReference type="ARBA" id="ARBA00022741"/>
    </source>
</evidence>
<dbReference type="InterPro" id="IPR008271">
    <property type="entry name" value="Ser/Thr_kinase_AS"/>
</dbReference>
<keyword evidence="4 7" id="KW-0547">Nucleotide-binding</keyword>
<reference evidence="10" key="1">
    <citation type="submission" date="2020-08" db="EMBL/GenBank/DDBJ databases">
        <title>Genome public.</title>
        <authorList>
            <person name="Liu C."/>
            <person name="Sun Q."/>
        </authorList>
    </citation>
    <scope>NUCLEOTIDE SEQUENCE</scope>
    <source>
        <strain evidence="10">BX5</strain>
    </source>
</reference>
<dbReference type="InterPro" id="IPR050660">
    <property type="entry name" value="NEK_Ser/Thr_kinase"/>
</dbReference>
<keyword evidence="3" id="KW-0808">Transferase</keyword>
<feature type="binding site" evidence="7">
    <location>
        <position position="38"/>
    </location>
    <ligand>
        <name>ATP</name>
        <dbReference type="ChEBI" id="CHEBI:30616"/>
    </ligand>
</feature>
<evidence type="ECO:0000313" key="11">
    <source>
        <dbReference type="Proteomes" id="UP000602260"/>
    </source>
</evidence>
<dbReference type="SUPFAM" id="SSF82171">
    <property type="entry name" value="DPP6 N-terminal domain-like"/>
    <property type="match status" value="1"/>
</dbReference>
<name>A0A8J6J350_9FIRM</name>
<evidence type="ECO:0000256" key="1">
    <source>
        <dbReference type="ARBA" id="ARBA00010886"/>
    </source>
</evidence>
<dbReference type="InterPro" id="IPR000719">
    <property type="entry name" value="Prot_kinase_dom"/>
</dbReference>
<dbReference type="PROSITE" id="PS00108">
    <property type="entry name" value="PROTEIN_KINASE_ST"/>
    <property type="match status" value="1"/>
</dbReference>
<dbReference type="Pfam" id="PF00069">
    <property type="entry name" value="Pkinase"/>
    <property type="match status" value="1"/>
</dbReference>
<dbReference type="Proteomes" id="UP000602260">
    <property type="component" value="Unassembled WGS sequence"/>
</dbReference>
<evidence type="ECO:0000256" key="7">
    <source>
        <dbReference type="PROSITE-ProRule" id="PRU10141"/>
    </source>
</evidence>
<evidence type="ECO:0000256" key="2">
    <source>
        <dbReference type="ARBA" id="ARBA00012513"/>
    </source>
</evidence>
<dbReference type="GO" id="GO:0004674">
    <property type="term" value="F:protein serine/threonine kinase activity"/>
    <property type="evidence" value="ECO:0007669"/>
    <property type="project" value="UniProtKB-EC"/>
</dbReference>
<evidence type="ECO:0000256" key="3">
    <source>
        <dbReference type="ARBA" id="ARBA00022679"/>
    </source>
</evidence>
<evidence type="ECO:0000256" key="6">
    <source>
        <dbReference type="ARBA" id="ARBA00022840"/>
    </source>
</evidence>
<dbReference type="Gene3D" id="1.10.510.10">
    <property type="entry name" value="Transferase(Phosphotransferase) domain 1"/>
    <property type="match status" value="1"/>
</dbReference>
<evidence type="ECO:0000256" key="8">
    <source>
        <dbReference type="SAM" id="Phobius"/>
    </source>
</evidence>
<dbReference type="InterPro" id="IPR011009">
    <property type="entry name" value="Kinase-like_dom_sf"/>
</dbReference>
<dbReference type="PROSITE" id="PS50011">
    <property type="entry name" value="PROTEIN_KINASE_DOM"/>
    <property type="match status" value="1"/>
</dbReference>
<dbReference type="Gene3D" id="2.130.10.10">
    <property type="entry name" value="YVTN repeat-like/Quinoprotein amine dehydrogenase"/>
    <property type="match status" value="1"/>
</dbReference>
<dbReference type="EMBL" id="JACOPN010000003">
    <property type="protein sequence ID" value="MBC5716751.1"/>
    <property type="molecule type" value="Genomic_DNA"/>
</dbReference>
<dbReference type="PANTHER" id="PTHR43671">
    <property type="entry name" value="SERINE/THREONINE-PROTEIN KINASE NEK"/>
    <property type="match status" value="1"/>
</dbReference>
<dbReference type="InterPro" id="IPR017441">
    <property type="entry name" value="Protein_kinase_ATP_BS"/>
</dbReference>
<dbReference type="EC" id="2.7.11.1" evidence="2"/>
<comment type="similarity">
    <text evidence="1">Belongs to the protein kinase superfamily. NEK Ser/Thr protein kinase family. NIMA subfamily.</text>
</comment>
<dbReference type="SUPFAM" id="SSF50998">
    <property type="entry name" value="Quinoprotein alcohol dehydrogenase-like"/>
    <property type="match status" value="1"/>
</dbReference>
<dbReference type="PANTHER" id="PTHR43671:SF13">
    <property type="entry name" value="SERINE_THREONINE-PROTEIN KINASE NEK2"/>
    <property type="match status" value="1"/>
</dbReference>
<dbReference type="SMART" id="SM00220">
    <property type="entry name" value="S_TKc"/>
    <property type="match status" value="1"/>
</dbReference>